<evidence type="ECO:0000313" key="2">
    <source>
        <dbReference type="EMBL" id="CUP61698.1"/>
    </source>
</evidence>
<dbReference type="NCBIfam" id="TIGR00268">
    <property type="entry name" value="ATP-dependent sacrificial sulfur transferase LarE"/>
    <property type="match status" value="1"/>
</dbReference>
<dbReference type="Pfam" id="PF06508">
    <property type="entry name" value="QueC"/>
    <property type="match status" value="1"/>
</dbReference>
<dbReference type="PANTHER" id="PTHR43169">
    <property type="entry name" value="EXSB FAMILY PROTEIN"/>
    <property type="match status" value="1"/>
</dbReference>
<feature type="active site" description="Nucleophile and sulfur donor" evidence="1">
    <location>
        <position position="167"/>
    </location>
</feature>
<reference evidence="2 3" key="1">
    <citation type="submission" date="2015-09" db="EMBL/GenBank/DDBJ databases">
        <authorList>
            <consortium name="Pathogen Informatics"/>
        </authorList>
    </citation>
    <scope>NUCLEOTIDE SEQUENCE [LARGE SCALE GENOMIC DNA]</scope>
    <source>
        <strain evidence="2 3">2789STDY5834939</strain>
    </source>
</reference>
<dbReference type="PANTHER" id="PTHR43169:SF2">
    <property type="entry name" value="NAD_GMP SYNTHASE DOMAIN-CONTAINING PROTEIN"/>
    <property type="match status" value="1"/>
</dbReference>
<name>A0A174PSQ1_9FIRM</name>
<dbReference type="InterPro" id="IPR014729">
    <property type="entry name" value="Rossmann-like_a/b/a_fold"/>
</dbReference>
<dbReference type="EMBL" id="CZBE01000008">
    <property type="protein sequence ID" value="CUP61698.1"/>
    <property type="molecule type" value="Genomic_DNA"/>
</dbReference>
<dbReference type="RefSeq" id="WP_055244752.1">
    <property type="nucleotide sequence ID" value="NZ_CABIWA010000011.1"/>
</dbReference>
<dbReference type="InterPro" id="IPR018317">
    <property type="entry name" value="QueC"/>
</dbReference>
<gene>
    <name evidence="2" type="ORF">ERS852551_01361</name>
</gene>
<protein>
    <submittedName>
        <fullName evidence="2">tRNA-specific 2-thiouridylase MnmA</fullName>
    </submittedName>
</protein>
<sequence>MQLSDFFAEHPRVAVAFSGGVDSAYLLYAAKTAGCDVHAYFIHSQFQPRFELDDTQRFVEMLHVPLTVLDCDVLSDPAVCANDTLRCYYCKRALFTRLWQAARADGYDVLCDGTNASDEAADRPGMRALDELEVLSPLRICGLTKTDIRALSKQAGLFTHDKPAYACLATRVPTGTPITQDALGRVERAENALFALGFTDFRVRVLDDNRAKLQVPAAQLVRIIELREQIISVLSSYFEDILLDLRAR</sequence>
<dbReference type="Gene3D" id="3.40.50.620">
    <property type="entry name" value="HUPs"/>
    <property type="match status" value="1"/>
</dbReference>
<evidence type="ECO:0000256" key="1">
    <source>
        <dbReference type="PIRSR" id="PIRSR006661-1"/>
    </source>
</evidence>
<dbReference type="PIRSF" id="PIRSF006661">
    <property type="entry name" value="PP-lp_UCP006661"/>
    <property type="match status" value="1"/>
</dbReference>
<organism evidence="2 3">
    <name type="scientific">Anaerotruncus colihominis</name>
    <dbReference type="NCBI Taxonomy" id="169435"/>
    <lineage>
        <taxon>Bacteria</taxon>
        <taxon>Bacillati</taxon>
        <taxon>Bacillota</taxon>
        <taxon>Clostridia</taxon>
        <taxon>Eubacteriales</taxon>
        <taxon>Oscillospiraceae</taxon>
        <taxon>Anaerotruncus</taxon>
    </lineage>
</organism>
<evidence type="ECO:0000313" key="3">
    <source>
        <dbReference type="Proteomes" id="UP000095765"/>
    </source>
</evidence>
<dbReference type="SUPFAM" id="SSF52402">
    <property type="entry name" value="Adenine nucleotide alpha hydrolases-like"/>
    <property type="match status" value="1"/>
</dbReference>
<dbReference type="OrthoDB" id="9776919at2"/>
<dbReference type="Proteomes" id="UP000095765">
    <property type="component" value="Unassembled WGS sequence"/>
</dbReference>
<dbReference type="CDD" id="cd01990">
    <property type="entry name" value="LarE-like"/>
    <property type="match status" value="1"/>
</dbReference>
<accession>A0A174PSQ1</accession>
<proteinExistence type="predicted"/>
<dbReference type="GO" id="GO:0016783">
    <property type="term" value="F:sulfurtransferase activity"/>
    <property type="evidence" value="ECO:0007669"/>
    <property type="project" value="InterPro"/>
</dbReference>
<dbReference type="InterPro" id="IPR052188">
    <property type="entry name" value="Ni-pincer_cofactor_biosynth"/>
</dbReference>
<dbReference type="InterPro" id="IPR005232">
    <property type="entry name" value="LarE"/>
</dbReference>
<dbReference type="AlphaFoldDB" id="A0A174PSQ1"/>